<evidence type="ECO:0000256" key="7">
    <source>
        <dbReference type="ARBA" id="ARBA00023012"/>
    </source>
</evidence>
<dbReference type="Gene3D" id="1.10.287.130">
    <property type="match status" value="1"/>
</dbReference>
<evidence type="ECO:0000313" key="10">
    <source>
        <dbReference type="EMBL" id="MCC2253407.1"/>
    </source>
</evidence>
<protein>
    <recommendedName>
        <fullName evidence="3">histidine kinase</fullName>
        <ecNumber evidence="3">2.7.13.3</ecNumber>
    </recommendedName>
</protein>
<dbReference type="Proteomes" id="UP001198151">
    <property type="component" value="Unassembled WGS sequence"/>
</dbReference>
<comment type="subcellular location">
    <subcellularLocation>
        <location evidence="2">Membrane</location>
    </subcellularLocation>
</comment>
<evidence type="ECO:0000313" key="11">
    <source>
        <dbReference type="Proteomes" id="UP001198151"/>
    </source>
</evidence>
<sequence length="437" mass="48152">MRCLYDRQNKRLMIFAAVFGLSLTGILLFMAWQQGIRVRDSLFMWERRAASSLLEQGVPETAVAQAFANTDVTAQGEGLLVKMGHTEENIPLLFEEPGSAFLSAALTAALAGILLTVVLCAVLIGYMERRERMFETAAGIVGKYAEGDFSERITEKTEEKTAGVSAGTVRRFFQSVDRLSTALQAKSEAERKAKEFLKDTVSDISHQLKTPLAALNMYIEIISGEPDNRQTVLEFADKSAQSLERMERLIYLLLRVMRLDAGSVVFEKHPVRIKELSVSAAEDLVTRAEKEGKEILFDGSPDMELVCDADWTKEALVNLMKNGLDHTEKGGWVRVSWSMSVSMARVCVEDNGSGIAPEEIHHIFKRFYRSGSSLDTQGIGLGLPLAKSIVEGQGGVLSVQSSPGEGTVFTIAFPRQTESGITARQTESRITARQQNS</sequence>
<evidence type="ECO:0000256" key="6">
    <source>
        <dbReference type="ARBA" id="ARBA00022777"/>
    </source>
</evidence>
<dbReference type="InterPro" id="IPR036097">
    <property type="entry name" value="HisK_dim/P_sf"/>
</dbReference>
<accession>A0ABS8FTM3</accession>
<dbReference type="SMART" id="SM00387">
    <property type="entry name" value="HATPase_c"/>
    <property type="match status" value="1"/>
</dbReference>
<dbReference type="PRINTS" id="PR00344">
    <property type="entry name" value="BCTRLSENSOR"/>
</dbReference>
<dbReference type="RefSeq" id="WP_227706555.1">
    <property type="nucleotide sequence ID" value="NZ_JAJEQX010000003.1"/>
</dbReference>
<feature type="transmembrane region" description="Helical" evidence="8">
    <location>
        <begin position="101"/>
        <end position="126"/>
    </location>
</feature>
<feature type="transmembrane region" description="Helical" evidence="8">
    <location>
        <begin position="12"/>
        <end position="32"/>
    </location>
</feature>
<dbReference type="SUPFAM" id="SSF47384">
    <property type="entry name" value="Homodimeric domain of signal transducing histidine kinase"/>
    <property type="match status" value="1"/>
</dbReference>
<dbReference type="EC" id="2.7.13.3" evidence="3"/>
<dbReference type="Gene3D" id="3.30.565.10">
    <property type="entry name" value="Histidine kinase-like ATPase, C-terminal domain"/>
    <property type="match status" value="1"/>
</dbReference>
<dbReference type="InterPro" id="IPR004358">
    <property type="entry name" value="Sig_transdc_His_kin-like_C"/>
</dbReference>
<feature type="domain" description="Histidine kinase" evidence="9">
    <location>
        <begin position="203"/>
        <end position="417"/>
    </location>
</feature>
<dbReference type="CDD" id="cd00082">
    <property type="entry name" value="HisKA"/>
    <property type="match status" value="1"/>
</dbReference>
<keyword evidence="5" id="KW-0808">Transferase</keyword>
<evidence type="ECO:0000256" key="5">
    <source>
        <dbReference type="ARBA" id="ARBA00022679"/>
    </source>
</evidence>
<keyword evidence="7" id="KW-0902">Two-component regulatory system</keyword>
<dbReference type="SMART" id="SM00388">
    <property type="entry name" value="HisKA"/>
    <property type="match status" value="1"/>
</dbReference>
<dbReference type="Pfam" id="PF00512">
    <property type="entry name" value="HisKA"/>
    <property type="match status" value="1"/>
</dbReference>
<keyword evidence="8" id="KW-0472">Membrane</keyword>
<keyword evidence="6 10" id="KW-0418">Kinase</keyword>
<keyword evidence="11" id="KW-1185">Reference proteome</keyword>
<dbReference type="InterPro" id="IPR003594">
    <property type="entry name" value="HATPase_dom"/>
</dbReference>
<dbReference type="PROSITE" id="PS50109">
    <property type="entry name" value="HIS_KIN"/>
    <property type="match status" value="1"/>
</dbReference>
<proteinExistence type="predicted"/>
<dbReference type="Pfam" id="PF02518">
    <property type="entry name" value="HATPase_c"/>
    <property type="match status" value="1"/>
</dbReference>
<dbReference type="InterPro" id="IPR036890">
    <property type="entry name" value="HATPase_C_sf"/>
</dbReference>
<dbReference type="EMBL" id="JAJEQX010000003">
    <property type="protein sequence ID" value="MCC2253407.1"/>
    <property type="molecule type" value="Genomic_DNA"/>
</dbReference>
<dbReference type="InterPro" id="IPR003661">
    <property type="entry name" value="HisK_dim/P_dom"/>
</dbReference>
<dbReference type="SUPFAM" id="SSF55874">
    <property type="entry name" value="ATPase domain of HSP90 chaperone/DNA topoisomerase II/histidine kinase"/>
    <property type="match status" value="1"/>
</dbReference>
<comment type="caution">
    <text evidence="10">The sequence shown here is derived from an EMBL/GenBank/DDBJ whole genome shotgun (WGS) entry which is preliminary data.</text>
</comment>
<reference evidence="10 11" key="1">
    <citation type="submission" date="2021-10" db="EMBL/GenBank/DDBJ databases">
        <title>Anaerobic single-cell dispensing facilitates the cultivation of human gut bacteria.</title>
        <authorList>
            <person name="Afrizal A."/>
        </authorList>
    </citation>
    <scope>NUCLEOTIDE SEQUENCE [LARGE SCALE GENOMIC DNA]</scope>
    <source>
        <strain evidence="10 11">CLA-AA-H200</strain>
    </source>
</reference>
<dbReference type="InterPro" id="IPR050351">
    <property type="entry name" value="BphY/WalK/GraS-like"/>
</dbReference>
<evidence type="ECO:0000256" key="3">
    <source>
        <dbReference type="ARBA" id="ARBA00012438"/>
    </source>
</evidence>
<dbReference type="InterPro" id="IPR005467">
    <property type="entry name" value="His_kinase_dom"/>
</dbReference>
<dbReference type="PANTHER" id="PTHR45453:SF1">
    <property type="entry name" value="PHOSPHATE REGULON SENSOR PROTEIN PHOR"/>
    <property type="match status" value="1"/>
</dbReference>
<keyword evidence="8" id="KW-0812">Transmembrane</keyword>
<keyword evidence="4" id="KW-0597">Phosphoprotein</keyword>
<evidence type="ECO:0000256" key="1">
    <source>
        <dbReference type="ARBA" id="ARBA00000085"/>
    </source>
</evidence>
<evidence type="ECO:0000256" key="4">
    <source>
        <dbReference type="ARBA" id="ARBA00022553"/>
    </source>
</evidence>
<gene>
    <name evidence="10" type="ORF">LKD70_02945</name>
</gene>
<dbReference type="CDD" id="cd00075">
    <property type="entry name" value="HATPase"/>
    <property type="match status" value="1"/>
</dbReference>
<organism evidence="10 11">
    <name type="scientific">Ruminococcus turbiniformis</name>
    <dbReference type="NCBI Taxonomy" id="2881258"/>
    <lineage>
        <taxon>Bacteria</taxon>
        <taxon>Bacillati</taxon>
        <taxon>Bacillota</taxon>
        <taxon>Clostridia</taxon>
        <taxon>Eubacteriales</taxon>
        <taxon>Oscillospiraceae</taxon>
        <taxon>Ruminococcus</taxon>
    </lineage>
</organism>
<evidence type="ECO:0000256" key="8">
    <source>
        <dbReference type="SAM" id="Phobius"/>
    </source>
</evidence>
<keyword evidence="8" id="KW-1133">Transmembrane helix</keyword>
<dbReference type="GO" id="GO:0016301">
    <property type="term" value="F:kinase activity"/>
    <property type="evidence" value="ECO:0007669"/>
    <property type="project" value="UniProtKB-KW"/>
</dbReference>
<dbReference type="PANTHER" id="PTHR45453">
    <property type="entry name" value="PHOSPHATE REGULON SENSOR PROTEIN PHOR"/>
    <property type="match status" value="1"/>
</dbReference>
<name>A0ABS8FTM3_9FIRM</name>
<comment type="catalytic activity">
    <reaction evidence="1">
        <text>ATP + protein L-histidine = ADP + protein N-phospho-L-histidine.</text>
        <dbReference type="EC" id="2.7.13.3"/>
    </reaction>
</comment>
<evidence type="ECO:0000259" key="9">
    <source>
        <dbReference type="PROSITE" id="PS50109"/>
    </source>
</evidence>
<evidence type="ECO:0000256" key="2">
    <source>
        <dbReference type="ARBA" id="ARBA00004370"/>
    </source>
</evidence>